<dbReference type="SUPFAM" id="SSF53146">
    <property type="entry name" value="Nitrogenase accessory factor-like"/>
    <property type="match status" value="1"/>
</dbReference>
<evidence type="ECO:0000313" key="2">
    <source>
        <dbReference type="EMBL" id="QFR42460.1"/>
    </source>
</evidence>
<dbReference type="PANTHER" id="PTHR33937">
    <property type="entry name" value="IRON-MOLYBDENUM PROTEIN-RELATED-RELATED"/>
    <property type="match status" value="1"/>
</dbReference>
<dbReference type="RefSeq" id="WP_152298531.1">
    <property type="nucleotide sequence ID" value="NZ_CP041166.1"/>
</dbReference>
<proteinExistence type="predicted"/>
<dbReference type="AlphaFoldDB" id="A0AAJ4DLY3"/>
<gene>
    <name evidence="2" type="ORF">FJR47_00415</name>
</gene>
<accession>A0AAJ4DLY3</accession>
<evidence type="ECO:0000259" key="1">
    <source>
        <dbReference type="Pfam" id="PF02579"/>
    </source>
</evidence>
<sequence>MRIVYPTDENMGYLSKIGAHFGKAKFYTIITLENDKMIDVEGVENPGHSGGACGNAVANIMSLNPDALVVSGIGGSPAQGFAQAGLDLYFDSTSKTVQESVARLIKNELQKSDGQGTCSAH</sequence>
<name>A0AAJ4DLY3_9BACT</name>
<protein>
    <submittedName>
        <fullName evidence="2">Dinitrogenase iron-molybdenum cofactor biosynthesis protein</fullName>
    </submittedName>
</protein>
<evidence type="ECO:0000313" key="3">
    <source>
        <dbReference type="Proteomes" id="UP000326061"/>
    </source>
</evidence>
<dbReference type="Pfam" id="PF02579">
    <property type="entry name" value="Nitro_FeMo-Co"/>
    <property type="match status" value="1"/>
</dbReference>
<dbReference type="InterPro" id="IPR036105">
    <property type="entry name" value="DiNase_FeMo-co_biosyn_sf"/>
</dbReference>
<dbReference type="Proteomes" id="UP000326061">
    <property type="component" value="Chromosome"/>
</dbReference>
<dbReference type="EMBL" id="CP041166">
    <property type="protein sequence ID" value="QFR42460.1"/>
    <property type="molecule type" value="Genomic_DNA"/>
</dbReference>
<dbReference type="PANTHER" id="PTHR33937:SF2">
    <property type="entry name" value="DINITROGENASE IRON-MOLYBDENUM COFACTOR BIOSYNTHESIS DOMAIN-CONTAINING PROTEIN"/>
    <property type="match status" value="1"/>
</dbReference>
<dbReference type="KEGG" id="suln:FJR47_00415"/>
<organism evidence="2 3">
    <name type="scientific">Sulfurimonas xiamenensis</name>
    <dbReference type="NCBI Taxonomy" id="2590021"/>
    <lineage>
        <taxon>Bacteria</taxon>
        <taxon>Pseudomonadati</taxon>
        <taxon>Campylobacterota</taxon>
        <taxon>Epsilonproteobacteria</taxon>
        <taxon>Campylobacterales</taxon>
        <taxon>Sulfurimonadaceae</taxon>
        <taxon>Sulfurimonas</taxon>
    </lineage>
</organism>
<keyword evidence="3" id="KW-1185">Reference proteome</keyword>
<dbReference type="InterPro" id="IPR051840">
    <property type="entry name" value="NifX/NifY_domain"/>
</dbReference>
<feature type="domain" description="Dinitrogenase iron-molybdenum cofactor biosynthesis" evidence="1">
    <location>
        <begin position="15"/>
        <end position="105"/>
    </location>
</feature>
<dbReference type="InterPro" id="IPR003731">
    <property type="entry name" value="Di-Nase_FeMo-co_biosynth"/>
</dbReference>
<reference evidence="3" key="1">
    <citation type="submission" date="2019-06" db="EMBL/GenBank/DDBJ databases">
        <title>Sulfurimonas gotlandica sp. nov., a chemoautotrophic and psychrotolerant epsilonproteobacterium isolated from a pelagic redoxcline, and an emended description of the genus Sulfurimonas.</title>
        <authorList>
            <person name="Wang S."/>
            <person name="Jiang L."/>
            <person name="Shao Z."/>
        </authorList>
    </citation>
    <scope>NUCLEOTIDE SEQUENCE [LARGE SCALE GENOMIC DNA]</scope>
    <source>
        <strain evidence="3">1-1N</strain>
    </source>
</reference>
<dbReference type="Gene3D" id="3.30.420.130">
    <property type="entry name" value="Dinitrogenase iron-molybdenum cofactor biosynthesis domain"/>
    <property type="match status" value="1"/>
</dbReference>